<reference evidence="1" key="1">
    <citation type="submission" date="2015-12" db="EMBL/GenBank/DDBJ databases">
        <title>Update maize B73 reference genome by single molecule sequencing technologies.</title>
        <authorList>
            <consortium name="Maize Genome Sequencing Project"/>
            <person name="Ware D."/>
        </authorList>
    </citation>
    <scope>NUCLEOTIDE SEQUENCE</scope>
    <source>
        <tissue evidence="1">Seedling</tissue>
    </source>
</reference>
<sequence>MRSLRRRRPKSRKRRRGRIGLSTGRREEIIDLGMNYPHQCDHFFFFSTLFLVIAMILYVALHLWYHIVVFLHSIVGSWML</sequence>
<dbReference type="EMBL" id="CM000786">
    <property type="protein sequence ID" value="AQK41692.1"/>
    <property type="molecule type" value="Genomic_DNA"/>
</dbReference>
<gene>
    <name evidence="1" type="ORF">ZEAMMB73_Zm00001d024656</name>
</gene>
<proteinExistence type="predicted"/>
<dbReference type="InParanoid" id="A0A1D6J0V2"/>
<name>A0A1D6J0V2_MAIZE</name>
<organism evidence="1">
    <name type="scientific">Zea mays</name>
    <name type="common">Maize</name>
    <dbReference type="NCBI Taxonomy" id="4577"/>
    <lineage>
        <taxon>Eukaryota</taxon>
        <taxon>Viridiplantae</taxon>
        <taxon>Streptophyta</taxon>
        <taxon>Embryophyta</taxon>
        <taxon>Tracheophyta</taxon>
        <taxon>Spermatophyta</taxon>
        <taxon>Magnoliopsida</taxon>
        <taxon>Liliopsida</taxon>
        <taxon>Poales</taxon>
        <taxon>Poaceae</taxon>
        <taxon>PACMAD clade</taxon>
        <taxon>Panicoideae</taxon>
        <taxon>Andropogonodae</taxon>
        <taxon>Andropogoneae</taxon>
        <taxon>Tripsacinae</taxon>
        <taxon>Zea</taxon>
    </lineage>
</organism>
<dbReference type="AlphaFoldDB" id="A0A1D6J0V2"/>
<accession>A0A1D6J0V2</accession>
<dbReference type="SMR" id="A0A1D6J0V2"/>
<evidence type="ECO:0000313" key="1">
    <source>
        <dbReference type="EMBL" id="AQK41692.1"/>
    </source>
</evidence>
<protein>
    <submittedName>
        <fullName evidence="1">Uncharacterized protein</fullName>
    </submittedName>
</protein>